<dbReference type="PRINTS" id="PR00260">
    <property type="entry name" value="CHEMTRNSDUCR"/>
</dbReference>
<organism evidence="14 15">
    <name type="scientific">Clostridium bovifaecis</name>
    <dbReference type="NCBI Taxonomy" id="2184719"/>
    <lineage>
        <taxon>Bacteria</taxon>
        <taxon>Bacillati</taxon>
        <taxon>Bacillota</taxon>
        <taxon>Clostridia</taxon>
        <taxon>Eubacteriales</taxon>
        <taxon>Clostridiaceae</taxon>
        <taxon>Clostridium</taxon>
    </lineage>
</organism>
<dbReference type="EMBL" id="CP046522">
    <property type="protein sequence ID" value="QGU93887.1"/>
    <property type="molecule type" value="Genomic_DNA"/>
</dbReference>
<evidence type="ECO:0000259" key="12">
    <source>
        <dbReference type="PROSITE" id="PS50111"/>
    </source>
</evidence>
<comment type="similarity">
    <text evidence="8">Belongs to the methyl-accepting chemotaxis (MCP) protein family.</text>
</comment>
<feature type="domain" description="Methyl-accepting transducer" evidence="12">
    <location>
        <begin position="388"/>
        <end position="645"/>
    </location>
</feature>
<dbReference type="Pfam" id="PF02743">
    <property type="entry name" value="dCache_1"/>
    <property type="match status" value="1"/>
</dbReference>
<dbReference type="PANTHER" id="PTHR32089">
    <property type="entry name" value="METHYL-ACCEPTING CHEMOTAXIS PROTEIN MCPB"/>
    <property type="match status" value="1"/>
</dbReference>
<dbReference type="InterPro" id="IPR004089">
    <property type="entry name" value="MCPsignal_dom"/>
</dbReference>
<evidence type="ECO:0000256" key="11">
    <source>
        <dbReference type="SAM" id="Phobius"/>
    </source>
</evidence>
<keyword evidence="10" id="KW-0175">Coiled coil</keyword>
<dbReference type="PROSITE" id="PS50885">
    <property type="entry name" value="HAMP"/>
    <property type="match status" value="1"/>
</dbReference>
<evidence type="ECO:0000256" key="5">
    <source>
        <dbReference type="ARBA" id="ARBA00022989"/>
    </source>
</evidence>
<evidence type="ECO:0000256" key="7">
    <source>
        <dbReference type="ARBA" id="ARBA00023224"/>
    </source>
</evidence>
<dbReference type="CDD" id="cd12914">
    <property type="entry name" value="PDC1_DGC_like"/>
    <property type="match status" value="1"/>
</dbReference>
<dbReference type="CDD" id="cd06225">
    <property type="entry name" value="HAMP"/>
    <property type="match status" value="1"/>
</dbReference>
<feature type="transmembrane region" description="Helical" evidence="11">
    <location>
        <begin position="292"/>
        <end position="315"/>
    </location>
</feature>
<dbReference type="Gene3D" id="3.30.450.20">
    <property type="entry name" value="PAS domain"/>
    <property type="match status" value="2"/>
</dbReference>
<dbReference type="Proteomes" id="UP000422764">
    <property type="component" value="Chromosome"/>
</dbReference>
<name>A0A6I6EZ81_9CLOT</name>
<keyword evidence="3" id="KW-0145">Chemotaxis</keyword>
<dbReference type="Gene3D" id="1.10.287.950">
    <property type="entry name" value="Methyl-accepting chemotaxis protein"/>
    <property type="match status" value="1"/>
</dbReference>
<dbReference type="PROSITE" id="PS50111">
    <property type="entry name" value="CHEMOTAXIS_TRANSDUC_2"/>
    <property type="match status" value="1"/>
</dbReference>
<dbReference type="GO" id="GO:0006935">
    <property type="term" value="P:chemotaxis"/>
    <property type="evidence" value="ECO:0007669"/>
    <property type="project" value="UniProtKB-KW"/>
</dbReference>
<keyword evidence="7 9" id="KW-0807">Transducer</keyword>
<evidence type="ECO:0000259" key="13">
    <source>
        <dbReference type="PROSITE" id="PS50885"/>
    </source>
</evidence>
<gene>
    <name evidence="14" type="ORF">GOM49_00970</name>
</gene>
<sequence length="674" mass="73825">MTIRKKLPAMISLLLIVALAITSVLAYVLSSKTINEQSENSLLMVSTQENETIYSLITGEKKQAELLAGSKQIIEVSKLRQQVIDDKFFTSNYPQGIEANKLLKNQYDKIELHEHLFVADANGIIFADSNPKTLKISIKEREYFKRAMQGEINISNTIISKVDGRAIVIFAAPVRDEAGKVISVMVNSVYVDYFSKHLHKLKVGKTGYAYLVDSEGIVLSHPDKEKITKPVESSVIKGVIDQVKKGEKVESDVKQENYNGEDKVQSYSVVPEVNWVLSATRNISDMNETVNAMLKSMLVVTVIAIAAAIFIGILISRGITKPINELVRLMGQAADGDLTVTCNIESKDELGLLATSFNAMTEKIRELVAKINSSIEVVSTTADALVDTAENTSMSVDEVAKTIQQIADGSSHQSEDIEMVVDKMSRVGEEIEKLNEYSKEMKMNSEDVLKINMNSKTIVKTLFDKTEENDREVEIVSNIMDELKESSSNIGAIIEAISNIADQTNLLALNAAIEAARAGEAGRGFAVVAEEVRKLAEQSANSAKQIEGIIIDIQDKTNDAVNIVINVKKAVQEQTVVVNETGDTFENISKNIDNIATKIDNINNSLASMNREKEEVIQDIQNVSAVSEETAASSQEVSAATEEQSASMQELAGAVSNLNSMVQDLSEAIKTFKV</sequence>
<dbReference type="Pfam" id="PF00015">
    <property type="entry name" value="MCPsignal"/>
    <property type="match status" value="1"/>
</dbReference>
<evidence type="ECO:0000256" key="10">
    <source>
        <dbReference type="SAM" id="Coils"/>
    </source>
</evidence>
<dbReference type="Pfam" id="PF00672">
    <property type="entry name" value="HAMP"/>
    <property type="match status" value="1"/>
</dbReference>
<dbReference type="SMART" id="SM00283">
    <property type="entry name" value="MA"/>
    <property type="match status" value="1"/>
</dbReference>
<proteinExistence type="inferred from homology"/>
<evidence type="ECO:0000256" key="2">
    <source>
        <dbReference type="ARBA" id="ARBA00022475"/>
    </source>
</evidence>
<evidence type="ECO:0000313" key="15">
    <source>
        <dbReference type="Proteomes" id="UP000422764"/>
    </source>
</evidence>
<dbReference type="CDD" id="cd12912">
    <property type="entry name" value="PDC2_MCP_like"/>
    <property type="match status" value="1"/>
</dbReference>
<keyword evidence="5 11" id="KW-1133">Transmembrane helix</keyword>
<feature type="coiled-coil region" evidence="10">
    <location>
        <begin position="592"/>
        <end position="626"/>
    </location>
</feature>
<dbReference type="InterPro" id="IPR003660">
    <property type="entry name" value="HAMP_dom"/>
</dbReference>
<evidence type="ECO:0000313" key="14">
    <source>
        <dbReference type="EMBL" id="QGU93887.1"/>
    </source>
</evidence>
<keyword evidence="15" id="KW-1185">Reference proteome</keyword>
<keyword evidence="2" id="KW-1003">Cell membrane</keyword>
<evidence type="ECO:0000256" key="1">
    <source>
        <dbReference type="ARBA" id="ARBA00004651"/>
    </source>
</evidence>
<dbReference type="GO" id="GO:0004888">
    <property type="term" value="F:transmembrane signaling receptor activity"/>
    <property type="evidence" value="ECO:0007669"/>
    <property type="project" value="InterPro"/>
</dbReference>
<dbReference type="SMART" id="SM00304">
    <property type="entry name" value="HAMP"/>
    <property type="match status" value="1"/>
</dbReference>
<evidence type="ECO:0000256" key="4">
    <source>
        <dbReference type="ARBA" id="ARBA00022692"/>
    </source>
</evidence>
<dbReference type="PANTHER" id="PTHR32089:SF112">
    <property type="entry name" value="LYSOZYME-LIKE PROTEIN-RELATED"/>
    <property type="match status" value="1"/>
</dbReference>
<evidence type="ECO:0000256" key="3">
    <source>
        <dbReference type="ARBA" id="ARBA00022500"/>
    </source>
</evidence>
<feature type="domain" description="HAMP" evidence="13">
    <location>
        <begin position="317"/>
        <end position="369"/>
    </location>
</feature>
<dbReference type="SUPFAM" id="SSF103190">
    <property type="entry name" value="Sensory domain-like"/>
    <property type="match status" value="1"/>
</dbReference>
<reference evidence="14 15" key="1">
    <citation type="submission" date="2019-12" db="EMBL/GenBank/DDBJ databases">
        <title>Genome sequenceing of Clostridium bovifaecis.</title>
        <authorList>
            <person name="Yao Y."/>
        </authorList>
    </citation>
    <scope>NUCLEOTIDE SEQUENCE [LARGE SCALE GENOMIC DNA]</scope>
    <source>
        <strain evidence="14 15">BXX</strain>
    </source>
</reference>
<comment type="subcellular location">
    <subcellularLocation>
        <location evidence="1">Cell membrane</location>
        <topology evidence="1">Multi-pass membrane protein</topology>
    </subcellularLocation>
</comment>
<dbReference type="CDD" id="cd11386">
    <property type="entry name" value="MCP_signal"/>
    <property type="match status" value="1"/>
</dbReference>
<accession>A0A6I6EZ81</accession>
<dbReference type="SUPFAM" id="SSF58104">
    <property type="entry name" value="Methyl-accepting chemotaxis protein (MCP) signaling domain"/>
    <property type="match status" value="1"/>
</dbReference>
<evidence type="ECO:0000256" key="9">
    <source>
        <dbReference type="PROSITE-ProRule" id="PRU00284"/>
    </source>
</evidence>
<dbReference type="InterPro" id="IPR029151">
    <property type="entry name" value="Sensor-like_sf"/>
</dbReference>
<protein>
    <submittedName>
        <fullName evidence="14">HAMP domain-containing protein</fullName>
    </submittedName>
</protein>
<dbReference type="AlphaFoldDB" id="A0A6I6EZ81"/>
<dbReference type="GO" id="GO:0005886">
    <property type="term" value="C:plasma membrane"/>
    <property type="evidence" value="ECO:0007669"/>
    <property type="project" value="UniProtKB-SubCell"/>
</dbReference>
<dbReference type="GO" id="GO:0007165">
    <property type="term" value="P:signal transduction"/>
    <property type="evidence" value="ECO:0007669"/>
    <property type="project" value="UniProtKB-KW"/>
</dbReference>
<evidence type="ECO:0000256" key="8">
    <source>
        <dbReference type="ARBA" id="ARBA00029447"/>
    </source>
</evidence>
<dbReference type="InterPro" id="IPR033479">
    <property type="entry name" value="dCache_1"/>
</dbReference>
<keyword evidence="6 11" id="KW-0472">Membrane</keyword>
<dbReference type="InterPro" id="IPR004090">
    <property type="entry name" value="Chemotax_Me-accpt_rcpt"/>
</dbReference>
<keyword evidence="4 11" id="KW-0812">Transmembrane</keyword>
<evidence type="ECO:0000256" key="6">
    <source>
        <dbReference type="ARBA" id="ARBA00023136"/>
    </source>
</evidence>